<accession>L8GDW5</accession>
<dbReference type="Gene3D" id="1.10.10.1810">
    <property type="entry name" value="RNA ligase"/>
    <property type="match status" value="1"/>
</dbReference>
<dbReference type="SUPFAM" id="SSF56091">
    <property type="entry name" value="DNA ligase/mRNA capping enzyme, catalytic domain"/>
    <property type="match status" value="1"/>
</dbReference>
<dbReference type="EMBL" id="KB008156">
    <property type="protein sequence ID" value="ELR11217.1"/>
    <property type="molecule type" value="Genomic_DNA"/>
</dbReference>
<dbReference type="Pfam" id="PF18043">
    <property type="entry name" value="T4_Rnl2_C"/>
    <property type="match status" value="1"/>
</dbReference>
<dbReference type="AlphaFoldDB" id="L8GDW5"/>
<dbReference type="InterPro" id="IPR041948">
    <property type="entry name" value="Rnl1/2_C_sf"/>
</dbReference>
<dbReference type="OMA" id="KCTAFQE"/>
<keyword evidence="3" id="KW-0436">Ligase</keyword>
<protein>
    <submittedName>
        <fullName evidence="3">RNA ligase</fullName>
    </submittedName>
</protein>
<reference evidence="3 4" key="1">
    <citation type="journal article" date="2013" name="Genome Biol.">
        <title>Genome of Acanthamoeba castellanii highlights extensive lateral gene transfer and early evolution of tyrosine kinase signaling.</title>
        <authorList>
            <person name="Clarke M."/>
            <person name="Lohan A.J."/>
            <person name="Liu B."/>
            <person name="Lagkouvardos I."/>
            <person name="Roy S."/>
            <person name="Zafar N."/>
            <person name="Bertelli C."/>
            <person name="Schilde C."/>
            <person name="Kianianmomeni A."/>
            <person name="Burglin T.R."/>
            <person name="Frech C."/>
            <person name="Turcotte B."/>
            <person name="Kopec K.O."/>
            <person name="Synnott J.M."/>
            <person name="Choo C."/>
            <person name="Paponov I."/>
            <person name="Finkler A."/>
            <person name="Soon Heng Tan C."/>
            <person name="Hutchins A.P."/>
            <person name="Weinmeier T."/>
            <person name="Rattei T."/>
            <person name="Chu J.S."/>
            <person name="Gimenez G."/>
            <person name="Irimia M."/>
            <person name="Rigden D.J."/>
            <person name="Fitzpatrick D.A."/>
            <person name="Lorenzo-Morales J."/>
            <person name="Bateman A."/>
            <person name="Chiu C.H."/>
            <person name="Tang P."/>
            <person name="Hegemann P."/>
            <person name="Fromm H."/>
            <person name="Raoult D."/>
            <person name="Greub G."/>
            <person name="Miranda-Saavedra D."/>
            <person name="Chen N."/>
            <person name="Nash P."/>
            <person name="Ginger M.L."/>
            <person name="Horn M."/>
            <person name="Schaap P."/>
            <person name="Caler L."/>
            <person name="Loftus B."/>
        </authorList>
    </citation>
    <scope>NUCLEOTIDE SEQUENCE [LARGE SCALE GENOMIC DNA]</scope>
    <source>
        <strain evidence="3 4">Neff</strain>
    </source>
</reference>
<dbReference type="OrthoDB" id="6142248at2759"/>
<keyword evidence="4" id="KW-1185">Reference proteome</keyword>
<dbReference type="InterPro" id="IPR021122">
    <property type="entry name" value="RNA_ligase_dom_REL/Rnl2"/>
</dbReference>
<sequence>MERPTTPVGLKDAWKEYPSIDNANGRLLKKVNPKDAEGRWVALEKVHGSNFCFISNGTDLLAARRNALLDPVETFFSWQLVRDKYATAFHELYRLVRDLPDHSDVTEVCVFGELFGGVYPHPEVQDLGHQPVQKGVYYTPDLDFYAFDIQLVRPAVGDGGDGGGAGGGQVVKSWLDFDRALELFVACGLFHARPLVEGTLAECFAFDIRVNSTVPALLGLPPLPHGHNQMEGVVIKSVHNVALPMGKQRPAGAGAGPRAIFKKKNAKFEEVNPKCESRWEVQRRVKKEAVDTVYEEVERYITVNRLHNLESKMGPVTRDNAGEAAAALAADAMKDLIGDYEETWAVIEEGVREVVHKNVRSMAAQWLNVHLNNAST</sequence>
<dbReference type="KEGG" id="acan:ACA1_389380"/>
<evidence type="ECO:0000259" key="2">
    <source>
        <dbReference type="Pfam" id="PF18043"/>
    </source>
</evidence>
<gene>
    <name evidence="3" type="ORF">ACA1_389380</name>
</gene>
<feature type="domain" description="RNA ligase" evidence="1">
    <location>
        <begin position="39"/>
        <end position="241"/>
    </location>
</feature>
<dbReference type="InterPro" id="IPR040609">
    <property type="entry name" value="Rnl2_C"/>
</dbReference>
<dbReference type="GeneID" id="14911629"/>
<organism evidence="3 4">
    <name type="scientific">Acanthamoeba castellanii (strain ATCC 30010 / Neff)</name>
    <dbReference type="NCBI Taxonomy" id="1257118"/>
    <lineage>
        <taxon>Eukaryota</taxon>
        <taxon>Amoebozoa</taxon>
        <taxon>Discosea</taxon>
        <taxon>Longamoebia</taxon>
        <taxon>Centramoebida</taxon>
        <taxon>Acanthamoebidae</taxon>
        <taxon>Acanthamoeba</taxon>
    </lineage>
</organism>
<feature type="domain" description="RNA ligase 2 C-terminal" evidence="2">
    <location>
        <begin position="286"/>
        <end position="365"/>
    </location>
</feature>
<name>L8GDW5_ACACF</name>
<dbReference type="Proteomes" id="UP000011083">
    <property type="component" value="Unassembled WGS sequence"/>
</dbReference>
<evidence type="ECO:0000259" key="1">
    <source>
        <dbReference type="Pfam" id="PF09414"/>
    </source>
</evidence>
<dbReference type="Pfam" id="PF09414">
    <property type="entry name" value="RNA_ligase"/>
    <property type="match status" value="1"/>
</dbReference>
<evidence type="ECO:0000313" key="4">
    <source>
        <dbReference type="Proteomes" id="UP000011083"/>
    </source>
</evidence>
<dbReference type="Gene3D" id="3.30.470.30">
    <property type="entry name" value="DNA ligase/mRNA capping enzyme"/>
    <property type="match status" value="1"/>
</dbReference>
<evidence type="ECO:0000313" key="3">
    <source>
        <dbReference type="EMBL" id="ELR11217.1"/>
    </source>
</evidence>
<proteinExistence type="predicted"/>
<dbReference type="Gene3D" id="3.30.1490.70">
    <property type="match status" value="1"/>
</dbReference>
<dbReference type="VEuPathDB" id="AmoebaDB:ACA1_389380"/>
<dbReference type="GO" id="GO:0016874">
    <property type="term" value="F:ligase activity"/>
    <property type="evidence" value="ECO:0007669"/>
    <property type="project" value="UniProtKB-KW"/>
</dbReference>
<dbReference type="RefSeq" id="XP_004333230.1">
    <property type="nucleotide sequence ID" value="XM_004333182.1"/>
</dbReference>